<evidence type="ECO:0000313" key="2">
    <source>
        <dbReference type="EMBL" id="KAF3798414.1"/>
    </source>
</evidence>
<evidence type="ECO:0000256" key="1">
    <source>
        <dbReference type="SAM" id="SignalP"/>
    </source>
</evidence>
<accession>A0A8H4C6R6</accession>
<feature type="signal peptide" evidence="1">
    <location>
        <begin position="1"/>
        <end position="19"/>
    </location>
</feature>
<evidence type="ECO:0000313" key="3">
    <source>
        <dbReference type="Proteomes" id="UP000613401"/>
    </source>
</evidence>
<name>A0A8H4C6R6_COLGL</name>
<keyword evidence="1" id="KW-0732">Signal</keyword>
<reference evidence="2" key="1">
    <citation type="journal article" date="2020" name="Phytopathology">
        <title>Genome sequence and comparative analysis of Colletotrichum gloeosporioides isolated from Liriodendron leaves.</title>
        <authorList>
            <person name="Fu F.F."/>
            <person name="Hao Z."/>
            <person name="Wang P."/>
            <person name="Lu Y."/>
            <person name="Xue L.J."/>
            <person name="Wei G."/>
            <person name="Tian Y."/>
            <person name="Baishi H."/>
            <person name="Xu H."/>
            <person name="Shi J."/>
            <person name="Cheng T."/>
            <person name="Wang G."/>
            <person name="Yi Y."/>
            <person name="Chen J."/>
        </authorList>
    </citation>
    <scope>NUCLEOTIDE SEQUENCE</scope>
    <source>
        <strain evidence="2">Lc1</strain>
    </source>
</reference>
<dbReference type="EMBL" id="WVTB01000095">
    <property type="protein sequence ID" value="KAF3798414.1"/>
    <property type="molecule type" value="Genomic_DNA"/>
</dbReference>
<sequence length="118" mass="12732">MHFSRIVLAITAAASSIQASAIAGRQTEVKPDADCCTCDYDLKLITCKVSDAPICNVPDTRCPFRPSQTEELCCCCDPNANGPAMKCVAQEKGAGCICPAVVCPFNFNQYMLPSWFQT</sequence>
<dbReference type="AlphaFoldDB" id="A0A8H4C6R6"/>
<keyword evidence="3" id="KW-1185">Reference proteome</keyword>
<protein>
    <submittedName>
        <fullName evidence="2">Uncharacterized protein</fullName>
    </submittedName>
</protein>
<reference evidence="2" key="2">
    <citation type="submission" date="2020-03" db="EMBL/GenBank/DDBJ databases">
        <authorList>
            <person name="Fu F.-F."/>
            <person name="Chen J."/>
        </authorList>
    </citation>
    <scope>NUCLEOTIDE SEQUENCE</scope>
    <source>
        <strain evidence="2">Lc1</strain>
    </source>
</reference>
<dbReference type="GeneID" id="69020270"/>
<dbReference type="Proteomes" id="UP000613401">
    <property type="component" value="Unassembled WGS sequence"/>
</dbReference>
<dbReference type="RefSeq" id="XP_045257574.1">
    <property type="nucleotide sequence ID" value="XM_045413013.1"/>
</dbReference>
<feature type="chain" id="PRO_5034473032" evidence="1">
    <location>
        <begin position="20"/>
        <end position="118"/>
    </location>
</feature>
<organism evidence="2 3">
    <name type="scientific">Colletotrichum gloeosporioides</name>
    <name type="common">Anthracnose fungus</name>
    <name type="synonym">Glomerella cingulata</name>
    <dbReference type="NCBI Taxonomy" id="474922"/>
    <lineage>
        <taxon>Eukaryota</taxon>
        <taxon>Fungi</taxon>
        <taxon>Dikarya</taxon>
        <taxon>Ascomycota</taxon>
        <taxon>Pezizomycotina</taxon>
        <taxon>Sordariomycetes</taxon>
        <taxon>Hypocreomycetidae</taxon>
        <taxon>Glomerellales</taxon>
        <taxon>Glomerellaceae</taxon>
        <taxon>Colletotrichum</taxon>
        <taxon>Colletotrichum gloeosporioides species complex</taxon>
    </lineage>
</organism>
<comment type="caution">
    <text evidence="2">The sequence shown here is derived from an EMBL/GenBank/DDBJ whole genome shotgun (WGS) entry which is preliminary data.</text>
</comment>
<gene>
    <name evidence="2" type="ORF">GCG54_00013154</name>
</gene>
<proteinExistence type="predicted"/>